<comment type="caution">
    <text evidence="2">The sequence shown here is derived from an EMBL/GenBank/DDBJ whole genome shotgun (WGS) entry which is preliminary data.</text>
</comment>
<dbReference type="Pfam" id="PF13549">
    <property type="entry name" value="ATP-grasp_5"/>
    <property type="match status" value="1"/>
</dbReference>
<dbReference type="EMBL" id="JDSS02000016">
    <property type="protein sequence ID" value="KFB69356.1"/>
    <property type="molecule type" value="Genomic_DNA"/>
</dbReference>
<dbReference type="InterPro" id="IPR000182">
    <property type="entry name" value="GNAT_dom"/>
</dbReference>
<dbReference type="SUPFAM" id="SSF55729">
    <property type="entry name" value="Acyl-CoA N-acyltransferases (Nat)"/>
    <property type="match status" value="1"/>
</dbReference>
<dbReference type="PROSITE" id="PS51186">
    <property type="entry name" value="GNAT"/>
    <property type="match status" value="1"/>
</dbReference>
<evidence type="ECO:0000313" key="3">
    <source>
        <dbReference type="Proteomes" id="UP000019812"/>
    </source>
</evidence>
<dbReference type="GO" id="GO:0016747">
    <property type="term" value="F:acyltransferase activity, transferring groups other than amino-acyl groups"/>
    <property type="evidence" value="ECO:0007669"/>
    <property type="project" value="InterPro"/>
</dbReference>
<name>A0A084Y3R2_9PROT</name>
<evidence type="ECO:0000313" key="2">
    <source>
        <dbReference type="EMBL" id="KFB69356.1"/>
    </source>
</evidence>
<dbReference type="AlphaFoldDB" id="A0A084Y3R2"/>
<organism evidence="2 3">
    <name type="scientific">Candidatus Accumulibacter vicinus</name>
    <dbReference type="NCBI Taxonomy" id="2954382"/>
    <lineage>
        <taxon>Bacteria</taxon>
        <taxon>Pseudomonadati</taxon>
        <taxon>Pseudomonadota</taxon>
        <taxon>Betaproteobacteria</taxon>
        <taxon>Candidatus Accumulibacter</taxon>
    </lineage>
</organism>
<dbReference type="Gene3D" id="3.40.630.30">
    <property type="match status" value="1"/>
</dbReference>
<dbReference type="InterPro" id="IPR016181">
    <property type="entry name" value="Acyl_CoA_acyltransferase"/>
</dbReference>
<dbReference type="Proteomes" id="UP000019812">
    <property type="component" value="Unassembled WGS sequence"/>
</dbReference>
<feature type="domain" description="N-acetyltransferase" evidence="1">
    <location>
        <begin position="131"/>
        <end position="289"/>
    </location>
</feature>
<sequence>MFGSVIFLGPASTTGIRRGRLVVALPPLNRMLAGDLVARSGFADGLPEEDRPALQDAVSNALVRLSQLLTDLEEVTGIDLDPLHAEASGGVVLGARISVEQTAGRLRHCRFAIAPYPKELEQPVDWQGRRLLIRPIRPEDESMLGDLLHSLAPEDSRMRFFNSIRSLPRARLARFSQIDYDREMALVAIERGNDGTEHLLGEVRTVANPGSTFADFAIVVASAIKGRGLGKLLLQRLVSYCRSRGIAELRGETLDGNLRMQRLARSLGFTVTTGADRGTLDLSLSLNPYEKA</sequence>
<accession>A0A084Y3R2</accession>
<evidence type="ECO:0000259" key="1">
    <source>
        <dbReference type="PROSITE" id="PS51186"/>
    </source>
</evidence>
<dbReference type="CDD" id="cd04301">
    <property type="entry name" value="NAT_SF"/>
    <property type="match status" value="1"/>
</dbReference>
<dbReference type="Gene3D" id="3.30.470.20">
    <property type="entry name" value="ATP-grasp fold, B domain"/>
    <property type="match status" value="1"/>
</dbReference>
<protein>
    <recommendedName>
        <fullName evidence="1">N-acetyltransferase domain-containing protein</fullName>
    </recommendedName>
</protein>
<proteinExistence type="predicted"/>
<dbReference type="Pfam" id="PF13302">
    <property type="entry name" value="Acetyltransf_3"/>
    <property type="match status" value="1"/>
</dbReference>
<reference evidence="2 3" key="1">
    <citation type="submission" date="2014-07" db="EMBL/GenBank/DDBJ databases">
        <title>Expanding our view of genomic diversity in Candidatus Accumulibacter clades.</title>
        <authorList>
            <person name="Skennerton C.T."/>
            <person name="Barr J.J."/>
            <person name="Slater F.R."/>
            <person name="Bond P.L."/>
            <person name="Tyson G.W."/>
        </authorList>
    </citation>
    <scope>NUCLEOTIDE SEQUENCE [LARGE SCALE GENOMIC DNA]</scope>
    <source>
        <strain evidence="3">SK-01</strain>
    </source>
</reference>
<dbReference type="STRING" id="1457154.CAPSK01_001102"/>
<gene>
    <name evidence="2" type="ORF">CAPSK01_001102</name>
</gene>